<keyword evidence="2" id="KW-0663">Pyridoxal phosphate</keyword>
<protein>
    <submittedName>
        <fullName evidence="7">PLP-dependent aminotransferase family protein</fullName>
    </submittedName>
</protein>
<dbReference type="Gene3D" id="3.40.640.10">
    <property type="entry name" value="Type I PLP-dependent aspartate aminotransferase-like (Major domain)"/>
    <property type="match status" value="1"/>
</dbReference>
<keyword evidence="7" id="KW-0032">Aminotransferase</keyword>
<accession>A0ABU2LVZ0</accession>
<keyword evidence="8" id="KW-1185">Reference proteome</keyword>
<gene>
    <name evidence="7" type="ORF">RNC47_25845</name>
</gene>
<reference evidence="8" key="1">
    <citation type="submission" date="2023-07" db="EMBL/GenBank/DDBJ databases">
        <title>30 novel species of actinomycetes from the DSMZ collection.</title>
        <authorList>
            <person name="Nouioui I."/>
        </authorList>
    </citation>
    <scope>NUCLEOTIDE SEQUENCE [LARGE SCALE GENOMIC DNA]</scope>
    <source>
        <strain evidence="8">DSM 44918</strain>
    </source>
</reference>
<dbReference type="CDD" id="cd00609">
    <property type="entry name" value="AAT_like"/>
    <property type="match status" value="1"/>
</dbReference>
<dbReference type="SUPFAM" id="SSF46785">
    <property type="entry name" value="Winged helix' DNA-binding domain"/>
    <property type="match status" value="1"/>
</dbReference>
<keyword evidence="4" id="KW-0238">DNA-binding</keyword>
<evidence type="ECO:0000256" key="4">
    <source>
        <dbReference type="ARBA" id="ARBA00023125"/>
    </source>
</evidence>
<dbReference type="InterPro" id="IPR051446">
    <property type="entry name" value="HTH_trans_reg/aminotransferase"/>
</dbReference>
<evidence type="ECO:0000256" key="2">
    <source>
        <dbReference type="ARBA" id="ARBA00022898"/>
    </source>
</evidence>
<dbReference type="InterPro" id="IPR015424">
    <property type="entry name" value="PyrdxlP-dep_Trfase"/>
</dbReference>
<dbReference type="SUPFAM" id="SSF53383">
    <property type="entry name" value="PLP-dependent transferases"/>
    <property type="match status" value="1"/>
</dbReference>
<proteinExistence type="inferred from homology"/>
<dbReference type="PROSITE" id="PS50949">
    <property type="entry name" value="HTH_GNTR"/>
    <property type="match status" value="1"/>
</dbReference>
<dbReference type="InterPro" id="IPR036390">
    <property type="entry name" value="WH_DNA-bd_sf"/>
</dbReference>
<evidence type="ECO:0000256" key="1">
    <source>
        <dbReference type="ARBA" id="ARBA00005384"/>
    </source>
</evidence>
<dbReference type="InterPro" id="IPR015421">
    <property type="entry name" value="PyrdxlP-dep_Trfase_major"/>
</dbReference>
<evidence type="ECO:0000256" key="5">
    <source>
        <dbReference type="ARBA" id="ARBA00023163"/>
    </source>
</evidence>
<feature type="domain" description="HTH gntR-type" evidence="6">
    <location>
        <begin position="20"/>
        <end position="88"/>
    </location>
</feature>
<organism evidence="7 8">
    <name type="scientific">Streptomyces millisiae</name>
    <dbReference type="NCBI Taxonomy" id="3075542"/>
    <lineage>
        <taxon>Bacteria</taxon>
        <taxon>Bacillati</taxon>
        <taxon>Actinomycetota</taxon>
        <taxon>Actinomycetes</taxon>
        <taxon>Kitasatosporales</taxon>
        <taxon>Streptomycetaceae</taxon>
        <taxon>Streptomyces</taxon>
    </lineage>
</organism>
<evidence type="ECO:0000259" key="6">
    <source>
        <dbReference type="PROSITE" id="PS50949"/>
    </source>
</evidence>
<dbReference type="EMBL" id="JAVREM010000046">
    <property type="protein sequence ID" value="MDT0321760.1"/>
    <property type="molecule type" value="Genomic_DNA"/>
</dbReference>
<dbReference type="CDD" id="cd07377">
    <property type="entry name" value="WHTH_GntR"/>
    <property type="match status" value="1"/>
</dbReference>
<comment type="caution">
    <text evidence="7">The sequence shown here is derived from an EMBL/GenBank/DDBJ whole genome shotgun (WGS) entry which is preliminary data.</text>
</comment>
<dbReference type="Proteomes" id="UP001183420">
    <property type="component" value="Unassembled WGS sequence"/>
</dbReference>
<dbReference type="InterPro" id="IPR000524">
    <property type="entry name" value="Tscrpt_reg_HTH_GntR"/>
</dbReference>
<dbReference type="Pfam" id="PF00392">
    <property type="entry name" value="GntR"/>
    <property type="match status" value="1"/>
</dbReference>
<name>A0ABU2LVZ0_9ACTN</name>
<comment type="similarity">
    <text evidence="1">In the C-terminal section; belongs to the class-I pyridoxal-phosphate-dependent aminotransferase family.</text>
</comment>
<dbReference type="GO" id="GO:0008483">
    <property type="term" value="F:transaminase activity"/>
    <property type="evidence" value="ECO:0007669"/>
    <property type="project" value="UniProtKB-KW"/>
</dbReference>
<keyword evidence="5" id="KW-0804">Transcription</keyword>
<dbReference type="Pfam" id="PF00155">
    <property type="entry name" value="Aminotran_1_2"/>
    <property type="match status" value="1"/>
</dbReference>
<dbReference type="SMART" id="SM00345">
    <property type="entry name" value="HTH_GNTR"/>
    <property type="match status" value="1"/>
</dbReference>
<dbReference type="PANTHER" id="PTHR46577:SF1">
    <property type="entry name" value="HTH-TYPE TRANSCRIPTIONAL REGULATORY PROTEIN GABR"/>
    <property type="match status" value="1"/>
</dbReference>
<evidence type="ECO:0000313" key="7">
    <source>
        <dbReference type="EMBL" id="MDT0321760.1"/>
    </source>
</evidence>
<dbReference type="Gene3D" id="1.10.10.10">
    <property type="entry name" value="Winged helix-like DNA-binding domain superfamily/Winged helix DNA-binding domain"/>
    <property type="match status" value="1"/>
</dbReference>
<keyword evidence="7" id="KW-0808">Transferase</keyword>
<dbReference type="PANTHER" id="PTHR46577">
    <property type="entry name" value="HTH-TYPE TRANSCRIPTIONAL REGULATORY PROTEIN GABR"/>
    <property type="match status" value="1"/>
</dbReference>
<evidence type="ECO:0000256" key="3">
    <source>
        <dbReference type="ARBA" id="ARBA00023015"/>
    </source>
</evidence>
<sequence>MPLTPAELADRLGRWSSGRGPLHLLLAARLRRLVDEGELPPGAALPPDRALAAALAVGRGTVVAAYEHLRVEGRIVRRQGSGTRVAGPARPGPRETTGAPVFLHLLEPDDDVIQLACAAPVAPPPVLLAAYQRALPHLATVTDDIGYRPTGHPRLRRAVAEYYARRGLPTEPEQIVITNGGQQALSLLARAFVEPGGRVLVEAPTYPGALEAFGEQAAHVRALPIGLDGFESAVAAPARRPDLAYLVSTHHNPTGAVLPPLVRRRLARAAAAADVPLVDDEVLAHLTFPGQETPPPLAAYAETGTGIVTVGSLSKSVWGGLRIGWIRAARPVVDRLARLRAVHDLGGNVPAQLAAAELLPDLEEHCARLAAERRDRHDHLRAELARLLPGWRVPPATGGQTLWVRLPHGDGDSFAQVALRHGVAVVPGAGLDASGGSRRQLRLHSFAPTDVLTEAVRRLAAAWRVYGGDGDDGDDAPSPRALAV</sequence>
<evidence type="ECO:0000313" key="8">
    <source>
        <dbReference type="Proteomes" id="UP001183420"/>
    </source>
</evidence>
<dbReference type="RefSeq" id="WP_311602017.1">
    <property type="nucleotide sequence ID" value="NZ_JAVREM010000046.1"/>
</dbReference>
<keyword evidence="3" id="KW-0805">Transcription regulation</keyword>
<dbReference type="InterPro" id="IPR036388">
    <property type="entry name" value="WH-like_DNA-bd_sf"/>
</dbReference>
<dbReference type="InterPro" id="IPR004839">
    <property type="entry name" value="Aminotransferase_I/II_large"/>
</dbReference>